<dbReference type="RefSeq" id="WP_189007188.1">
    <property type="nucleotide sequence ID" value="NZ_BMOD01000027.1"/>
</dbReference>
<feature type="chain" id="PRO_5046416275" description="Metallopeptidase" evidence="1">
    <location>
        <begin position="24"/>
        <end position="255"/>
    </location>
</feature>
<evidence type="ECO:0000313" key="3">
    <source>
        <dbReference type="Proteomes" id="UP000632222"/>
    </source>
</evidence>
<evidence type="ECO:0000313" key="2">
    <source>
        <dbReference type="EMBL" id="GGJ53440.1"/>
    </source>
</evidence>
<accession>A0ABQ2DEW5</accession>
<organism evidence="2 3">
    <name type="scientific">Deinococcus roseus</name>
    <dbReference type="NCBI Taxonomy" id="392414"/>
    <lineage>
        <taxon>Bacteria</taxon>
        <taxon>Thermotogati</taxon>
        <taxon>Deinococcota</taxon>
        <taxon>Deinococci</taxon>
        <taxon>Deinococcales</taxon>
        <taxon>Deinococcaceae</taxon>
        <taxon>Deinococcus</taxon>
    </lineage>
</organism>
<name>A0ABQ2DEW5_9DEIO</name>
<evidence type="ECO:0000256" key="1">
    <source>
        <dbReference type="SAM" id="SignalP"/>
    </source>
</evidence>
<protein>
    <recommendedName>
        <fullName evidence="4">Metallopeptidase</fullName>
    </recommendedName>
</protein>
<feature type="signal peptide" evidence="1">
    <location>
        <begin position="1"/>
        <end position="23"/>
    </location>
</feature>
<sequence length="255" mass="29265">MKPKNALVVFLLLVLASLSSATAQNGKLVPRYESSERFNVLFRYFSNADFLKDLLDPINAAINLPVDVPVVMGQCDEANAFYSPEDQMLIVCYELVQEFYDLTQQDSPETALDRTREALGFVVYHELGHALIDLLELPIVGREEDVADQFAVMVLATWDTEHLHMILEGADMFERSARVAPADEMAFWDEHSLHEQRYANFLCWAYGSNPQEYRIYLELAILSERRKSRCVNEYNQLVHGWITLLNPYLKPEPSP</sequence>
<dbReference type="Pfam" id="PF14247">
    <property type="entry name" value="DUF4344"/>
    <property type="match status" value="1"/>
</dbReference>
<dbReference type="InterPro" id="IPR025644">
    <property type="entry name" value="DUF4344"/>
</dbReference>
<keyword evidence="1" id="KW-0732">Signal</keyword>
<gene>
    <name evidence="2" type="ORF">GCM10008938_44330</name>
</gene>
<dbReference type="Proteomes" id="UP000632222">
    <property type="component" value="Unassembled WGS sequence"/>
</dbReference>
<comment type="caution">
    <text evidence="2">The sequence shown here is derived from an EMBL/GenBank/DDBJ whole genome shotgun (WGS) entry which is preliminary data.</text>
</comment>
<dbReference type="EMBL" id="BMOD01000027">
    <property type="protein sequence ID" value="GGJ53440.1"/>
    <property type="molecule type" value="Genomic_DNA"/>
</dbReference>
<proteinExistence type="predicted"/>
<reference evidence="3" key="1">
    <citation type="journal article" date="2019" name="Int. J. Syst. Evol. Microbiol.">
        <title>The Global Catalogue of Microorganisms (GCM) 10K type strain sequencing project: providing services to taxonomists for standard genome sequencing and annotation.</title>
        <authorList>
            <consortium name="The Broad Institute Genomics Platform"/>
            <consortium name="The Broad Institute Genome Sequencing Center for Infectious Disease"/>
            <person name="Wu L."/>
            <person name="Ma J."/>
        </authorList>
    </citation>
    <scope>NUCLEOTIDE SEQUENCE [LARGE SCALE GENOMIC DNA]</scope>
    <source>
        <strain evidence="3">JCM 14370</strain>
    </source>
</reference>
<evidence type="ECO:0008006" key="4">
    <source>
        <dbReference type="Google" id="ProtNLM"/>
    </source>
</evidence>
<keyword evidence="3" id="KW-1185">Reference proteome</keyword>